<evidence type="ECO:0000256" key="1">
    <source>
        <dbReference type="SAM" id="MobiDB-lite"/>
    </source>
</evidence>
<accession>A0A6C0JW30</accession>
<feature type="region of interest" description="Disordered" evidence="1">
    <location>
        <begin position="198"/>
        <end position="217"/>
    </location>
</feature>
<evidence type="ECO:0000313" key="2">
    <source>
        <dbReference type="EMBL" id="QHU09719.1"/>
    </source>
</evidence>
<dbReference type="AlphaFoldDB" id="A0A6C0JW30"/>
<proteinExistence type="predicted"/>
<name>A0A6C0JW30_9ZZZZ</name>
<organism evidence="2">
    <name type="scientific">viral metagenome</name>
    <dbReference type="NCBI Taxonomy" id="1070528"/>
    <lineage>
        <taxon>unclassified sequences</taxon>
        <taxon>metagenomes</taxon>
        <taxon>organismal metagenomes</taxon>
    </lineage>
</organism>
<dbReference type="EMBL" id="MN740744">
    <property type="protein sequence ID" value="QHU09719.1"/>
    <property type="molecule type" value="Genomic_DNA"/>
</dbReference>
<feature type="compositionally biased region" description="Basic and acidic residues" evidence="1">
    <location>
        <begin position="146"/>
        <end position="191"/>
    </location>
</feature>
<sequence>MAEIKPSQRDVFFSQSNESMLQRLLNTDFQRRVGNQLNDKQSQRLTKTIKHYMGEVYSNQQNSGKSVQSLNTEVLQSVVPDYMSYLRRQNGSDADAEPDIMTQDVGTRFERLQTERQAGRGVPPNAPNFQLSLEDEGAPSSVSRYEQLKMEREREAKRLEETANSRPVDPELNRRNMSDDNFRLGQRDANNRDQALLSLRDQSRRPQSNEILDVPPDPRYLYMGESGLIPNGPRAMGIADSNPTLALPMTMQPRPSLPQDNIRAQDDVVAYRENEYNLFIYSADRDWVNNTQENRYNFTVNFDPANNRVGYGLSPSTYIKFKNIVRIELVKVIMPTEACDTLMLKSSTTAYNTNKSINVFAYPYLQVRIDELNTNGFGTNDGLNNSFGVVSYDAYWASDTTLKTKGYTRLVPKFLKCQKVYYPTPLSTLQKMTIQIQKPDGSQFSTSADALDVSGVVTSAQIQGTAGSWKGPNVSTINVAAASYYDTSGEFLWIQTKTWFSQYTFAQGDRINLSNVNLPSSFSGGAQAATDFTSFLTRPTGHIVVDVAYNYVTGSAPTQTMIFKDGSDATSSGSNKLGYSNFIIIRNSFNDPSTGLTSLMPFGGSATTNTAFLTALNAAPGLSTGRLLNASHQIQLIFRVITRDMDSKTHLRPDNM</sequence>
<protein>
    <submittedName>
        <fullName evidence="2">Uncharacterized protein</fullName>
    </submittedName>
</protein>
<feature type="region of interest" description="Disordered" evidence="1">
    <location>
        <begin position="115"/>
        <end position="191"/>
    </location>
</feature>
<reference evidence="2" key="1">
    <citation type="journal article" date="2020" name="Nature">
        <title>Giant virus diversity and host interactions through global metagenomics.</title>
        <authorList>
            <person name="Schulz F."/>
            <person name="Roux S."/>
            <person name="Paez-Espino D."/>
            <person name="Jungbluth S."/>
            <person name="Walsh D.A."/>
            <person name="Denef V.J."/>
            <person name="McMahon K.D."/>
            <person name="Konstantinidis K.T."/>
            <person name="Eloe-Fadrosh E.A."/>
            <person name="Kyrpides N.C."/>
            <person name="Woyke T."/>
        </authorList>
    </citation>
    <scope>NUCLEOTIDE SEQUENCE</scope>
    <source>
        <strain evidence="2">GVMAG-S-1101164-105</strain>
    </source>
</reference>